<comment type="similarity">
    <text evidence="4">In the N-terminal section; belongs to the glycosyltransferase 51 family.</text>
</comment>
<evidence type="ECO:0000256" key="12">
    <source>
        <dbReference type="ARBA" id="ARBA00022984"/>
    </source>
</evidence>
<dbReference type="SUPFAM" id="SSF53955">
    <property type="entry name" value="Lysozyme-like"/>
    <property type="match status" value="1"/>
</dbReference>
<evidence type="ECO:0000256" key="10">
    <source>
        <dbReference type="ARBA" id="ARBA00022801"/>
    </source>
</evidence>
<evidence type="ECO:0000313" key="23">
    <source>
        <dbReference type="Proteomes" id="UP001165069"/>
    </source>
</evidence>
<dbReference type="Gene3D" id="1.10.3810.10">
    <property type="entry name" value="Biosynthetic peptidoglycan transglycosylase-like"/>
    <property type="match status" value="1"/>
</dbReference>
<organism evidence="22 23">
    <name type="scientific">Geothrix limicola</name>
    <dbReference type="NCBI Taxonomy" id="2927978"/>
    <lineage>
        <taxon>Bacteria</taxon>
        <taxon>Pseudomonadati</taxon>
        <taxon>Acidobacteriota</taxon>
        <taxon>Holophagae</taxon>
        <taxon>Holophagales</taxon>
        <taxon>Holophagaceae</taxon>
        <taxon>Geothrix</taxon>
    </lineage>
</organism>
<comment type="pathway">
    <text evidence="2">Cell wall biogenesis; peptidoglycan biosynthesis.</text>
</comment>
<evidence type="ECO:0000313" key="22">
    <source>
        <dbReference type="EMBL" id="GLH74120.1"/>
    </source>
</evidence>
<dbReference type="Pfam" id="PF00905">
    <property type="entry name" value="Transpeptidase"/>
    <property type="match status" value="1"/>
</dbReference>
<feature type="domain" description="Glycosyl transferase family 51" evidence="21">
    <location>
        <begin position="67"/>
        <end position="242"/>
    </location>
</feature>
<comment type="catalytic activity">
    <reaction evidence="18">
        <text>[GlcNAc-(1-&gt;4)-Mur2Ac(oyl-L-Ala-gamma-D-Glu-L-Lys-D-Ala-D-Ala)](n)-di-trans,octa-cis-undecaprenyl diphosphate + beta-D-GlcNAc-(1-&gt;4)-Mur2Ac(oyl-L-Ala-gamma-D-Glu-L-Lys-D-Ala-D-Ala)-di-trans,octa-cis-undecaprenyl diphosphate = [GlcNAc-(1-&gt;4)-Mur2Ac(oyl-L-Ala-gamma-D-Glu-L-Lys-D-Ala-D-Ala)](n+1)-di-trans,octa-cis-undecaprenyl diphosphate + di-trans,octa-cis-undecaprenyl diphosphate + H(+)</text>
        <dbReference type="Rhea" id="RHEA:23708"/>
        <dbReference type="Rhea" id="RHEA-COMP:9602"/>
        <dbReference type="Rhea" id="RHEA-COMP:9603"/>
        <dbReference type="ChEBI" id="CHEBI:15378"/>
        <dbReference type="ChEBI" id="CHEBI:58405"/>
        <dbReference type="ChEBI" id="CHEBI:60033"/>
        <dbReference type="ChEBI" id="CHEBI:78435"/>
        <dbReference type="EC" id="2.4.99.28"/>
    </reaction>
</comment>
<dbReference type="PANTHER" id="PTHR32282">
    <property type="entry name" value="BINDING PROTEIN TRANSPEPTIDASE, PUTATIVE-RELATED"/>
    <property type="match status" value="1"/>
</dbReference>
<dbReference type="Gene3D" id="3.40.710.10">
    <property type="entry name" value="DD-peptidase/beta-lactamase superfamily"/>
    <property type="match status" value="1"/>
</dbReference>
<keyword evidence="7" id="KW-0328">Glycosyltransferase</keyword>
<accession>A0ABQ5QIV3</accession>
<dbReference type="SUPFAM" id="SSF56601">
    <property type="entry name" value="beta-lactamase/transpeptidase-like"/>
    <property type="match status" value="1"/>
</dbReference>
<evidence type="ECO:0000256" key="7">
    <source>
        <dbReference type="ARBA" id="ARBA00022676"/>
    </source>
</evidence>
<evidence type="ECO:0000256" key="18">
    <source>
        <dbReference type="ARBA" id="ARBA00049902"/>
    </source>
</evidence>
<dbReference type="InterPro" id="IPR050396">
    <property type="entry name" value="Glycosyltr_51/Transpeptidase"/>
</dbReference>
<keyword evidence="11" id="KW-0133">Cell shape</keyword>
<dbReference type="NCBIfam" id="TIGR02074">
    <property type="entry name" value="PBP_1a_fam"/>
    <property type="match status" value="1"/>
</dbReference>
<dbReference type="Pfam" id="PF00912">
    <property type="entry name" value="Transgly"/>
    <property type="match status" value="1"/>
</dbReference>
<evidence type="ECO:0000256" key="2">
    <source>
        <dbReference type="ARBA" id="ARBA00004752"/>
    </source>
</evidence>
<keyword evidence="10" id="KW-0378">Hydrolase</keyword>
<evidence type="ECO:0000256" key="15">
    <source>
        <dbReference type="ARBA" id="ARBA00023268"/>
    </source>
</evidence>
<evidence type="ECO:0000256" key="6">
    <source>
        <dbReference type="ARBA" id="ARBA00022670"/>
    </source>
</evidence>
<evidence type="ECO:0000256" key="17">
    <source>
        <dbReference type="ARBA" id="ARBA00044770"/>
    </source>
</evidence>
<evidence type="ECO:0000256" key="4">
    <source>
        <dbReference type="ARBA" id="ARBA00007739"/>
    </source>
</evidence>
<dbReference type="InterPro" id="IPR023346">
    <property type="entry name" value="Lysozyme-like_dom_sf"/>
</dbReference>
<keyword evidence="5" id="KW-0121">Carboxypeptidase</keyword>
<evidence type="ECO:0000259" key="20">
    <source>
        <dbReference type="Pfam" id="PF00905"/>
    </source>
</evidence>
<evidence type="ECO:0000256" key="19">
    <source>
        <dbReference type="SAM" id="MobiDB-lite"/>
    </source>
</evidence>
<name>A0ABQ5QIV3_9BACT</name>
<protein>
    <recommendedName>
        <fullName evidence="17">peptidoglycan glycosyltransferase</fullName>
        <ecNumber evidence="17">2.4.99.28</ecNumber>
    </recommendedName>
</protein>
<evidence type="ECO:0000259" key="21">
    <source>
        <dbReference type="Pfam" id="PF00912"/>
    </source>
</evidence>
<keyword evidence="13" id="KW-1133">Transmembrane helix</keyword>
<feature type="domain" description="Penicillin-binding protein transpeptidase" evidence="20">
    <location>
        <begin position="325"/>
        <end position="596"/>
    </location>
</feature>
<keyword evidence="16" id="KW-0961">Cell wall biogenesis/degradation</keyword>
<dbReference type="InterPro" id="IPR036950">
    <property type="entry name" value="PBP_transglycosylase"/>
</dbReference>
<keyword evidence="6" id="KW-0645">Protease</keyword>
<comment type="caution">
    <text evidence="22">The sequence shown here is derived from an EMBL/GenBank/DDBJ whole genome shotgun (WGS) entry which is preliminary data.</text>
</comment>
<keyword evidence="9" id="KW-0812">Transmembrane</keyword>
<keyword evidence="8" id="KW-0808">Transferase</keyword>
<evidence type="ECO:0000256" key="14">
    <source>
        <dbReference type="ARBA" id="ARBA00023136"/>
    </source>
</evidence>
<proteinExistence type="inferred from homology"/>
<dbReference type="EMBL" id="BSDE01000005">
    <property type="protein sequence ID" value="GLH74120.1"/>
    <property type="molecule type" value="Genomic_DNA"/>
</dbReference>
<sequence>MFADEGMVLKVAHREPTQRHPWRTPVFLLLGLVQGLAASGPQAQSPYATCPPLPAGISSVTVLDSQGRYVGRIPPQNRYWVSLDRIPSFLQQALLAVEDARFYEHGGLDYRSIARAALKDVLKGKLVEGGSTITQQLIKNKYLNSARTLDRKLEEAKLAMEFEQQYTKPQILEMYFNEITFGNGTQGIAQAARLYFDKRPEELSEGECLLLAGVPKNPSRYNPFGKPAEVARRRDVVLKRMEDLQLISPQRKRALQAHGAGPRPLGQAPQYLAQIRAQLIGRLGAEAVELGGLEVIAALDLDVQHRAEQALREGVKRLSPGLQGALLCLDPATGDVLAAVGDVEGTQNALNRAFTSRRQPGSAIKPLIYAAALEKGLTAASLWKDDPVAYDAGNGQTWKPQNYGREQFGELPLRQALAHSNNIITVKVLEAVGVPAFVAFAGRMGLPLHTQNGLSLALGTDEVTLKDLVQAYTPLATGGTMAEARTILRIYDRRRQTWIENPPVLSQVLSPEVSFITTEMLKDVLSYGTAKALRPFSQAHPSAGKTGTTDNYVDAWFVGFTPNLVTGVWVGYDKPKSVGKGFTGGAVAAPIWERFMGKVVASRPAGDFPKPETILTLSIDPTTGLLARDECPQKHDEFFISGTEPMEYCTEHGSAPPQPMEPSPQETGRR</sequence>
<reference evidence="22 23" key="1">
    <citation type="journal article" date="2023" name="Antonie Van Leeuwenhoek">
        <title>Mesoterricola silvestris gen. nov., sp. nov., Mesoterricola sediminis sp. nov., Geothrix oryzae sp. nov., Geothrix edaphica sp. nov., Geothrix rubra sp. nov., and Geothrix limicola sp. nov., six novel members of Acidobacteriota isolated from soils.</title>
        <authorList>
            <person name="Itoh H."/>
            <person name="Sugisawa Y."/>
            <person name="Mise K."/>
            <person name="Xu Z."/>
            <person name="Kuniyasu M."/>
            <person name="Ushijima N."/>
            <person name="Kawano K."/>
            <person name="Kobayashi E."/>
            <person name="Shiratori Y."/>
            <person name="Masuda Y."/>
            <person name="Senoo K."/>
        </authorList>
    </citation>
    <scope>NUCLEOTIDE SEQUENCE [LARGE SCALE GENOMIC DNA]</scope>
    <source>
        <strain evidence="22 23">Red804</strain>
    </source>
</reference>
<feature type="region of interest" description="Disordered" evidence="19">
    <location>
        <begin position="647"/>
        <end position="670"/>
    </location>
</feature>
<dbReference type="InterPro" id="IPR001264">
    <property type="entry name" value="Glyco_trans_51"/>
</dbReference>
<dbReference type="EC" id="2.4.99.28" evidence="17"/>
<evidence type="ECO:0000256" key="9">
    <source>
        <dbReference type="ARBA" id="ARBA00022692"/>
    </source>
</evidence>
<dbReference type="InterPro" id="IPR001460">
    <property type="entry name" value="PCN-bd_Tpept"/>
</dbReference>
<comment type="similarity">
    <text evidence="3">In the C-terminal section; belongs to the transpeptidase family.</text>
</comment>
<evidence type="ECO:0000256" key="1">
    <source>
        <dbReference type="ARBA" id="ARBA00004370"/>
    </source>
</evidence>
<dbReference type="PANTHER" id="PTHR32282:SF27">
    <property type="entry name" value="PENICILLIN-BINDING PROTEIN 1A"/>
    <property type="match status" value="1"/>
</dbReference>
<dbReference type="Proteomes" id="UP001165069">
    <property type="component" value="Unassembled WGS sequence"/>
</dbReference>
<evidence type="ECO:0000256" key="3">
    <source>
        <dbReference type="ARBA" id="ARBA00007090"/>
    </source>
</evidence>
<evidence type="ECO:0000256" key="13">
    <source>
        <dbReference type="ARBA" id="ARBA00022989"/>
    </source>
</evidence>
<evidence type="ECO:0000256" key="11">
    <source>
        <dbReference type="ARBA" id="ARBA00022960"/>
    </source>
</evidence>
<keyword evidence="14" id="KW-0472">Membrane</keyword>
<dbReference type="InterPro" id="IPR012338">
    <property type="entry name" value="Beta-lactam/transpept-like"/>
</dbReference>
<keyword evidence="23" id="KW-1185">Reference proteome</keyword>
<keyword evidence="15" id="KW-0511">Multifunctional enzyme</keyword>
<comment type="subcellular location">
    <subcellularLocation>
        <location evidence="1">Membrane</location>
    </subcellularLocation>
</comment>
<keyword evidence="12" id="KW-0573">Peptidoglycan synthesis</keyword>
<evidence type="ECO:0000256" key="16">
    <source>
        <dbReference type="ARBA" id="ARBA00023316"/>
    </source>
</evidence>
<evidence type="ECO:0000256" key="8">
    <source>
        <dbReference type="ARBA" id="ARBA00022679"/>
    </source>
</evidence>
<gene>
    <name evidence="22" type="ORF">GETHLI_26220</name>
</gene>
<evidence type="ECO:0000256" key="5">
    <source>
        <dbReference type="ARBA" id="ARBA00022645"/>
    </source>
</evidence>